<dbReference type="SUPFAM" id="SSF52172">
    <property type="entry name" value="CheY-like"/>
    <property type="match status" value="1"/>
</dbReference>
<dbReference type="AlphaFoldDB" id="A0A1J5QKU9"/>
<keyword evidence="1" id="KW-0597">Phosphoprotein</keyword>
<dbReference type="SMART" id="SM00448">
    <property type="entry name" value="REC"/>
    <property type="match status" value="1"/>
</dbReference>
<dbReference type="EMBL" id="MLJW01000658">
    <property type="protein sequence ID" value="OIQ83946.1"/>
    <property type="molecule type" value="Genomic_DNA"/>
</dbReference>
<evidence type="ECO:0000313" key="3">
    <source>
        <dbReference type="EMBL" id="OIQ83946.1"/>
    </source>
</evidence>
<reference evidence="3" key="1">
    <citation type="submission" date="2016-10" db="EMBL/GenBank/DDBJ databases">
        <title>Sequence of Gallionella enrichment culture.</title>
        <authorList>
            <person name="Poehlein A."/>
            <person name="Muehling M."/>
            <person name="Daniel R."/>
        </authorList>
    </citation>
    <scope>NUCLEOTIDE SEQUENCE</scope>
</reference>
<name>A0A1J5QKU9_9ZZZZ</name>
<protein>
    <submittedName>
        <fullName evidence="3">Polar-differentiation response regulator DivK</fullName>
    </submittedName>
</protein>
<proteinExistence type="predicted"/>
<comment type="caution">
    <text evidence="3">The sequence shown here is derived from an EMBL/GenBank/DDBJ whole genome shotgun (WGS) entry which is preliminary data.</text>
</comment>
<dbReference type="PANTHER" id="PTHR45339">
    <property type="entry name" value="HYBRID SIGNAL TRANSDUCTION HISTIDINE KINASE J"/>
    <property type="match status" value="1"/>
</dbReference>
<feature type="domain" description="Response regulatory" evidence="2">
    <location>
        <begin position="3"/>
        <end position="119"/>
    </location>
</feature>
<accession>A0A1J5QKU9</accession>
<organism evidence="3">
    <name type="scientific">mine drainage metagenome</name>
    <dbReference type="NCBI Taxonomy" id="410659"/>
    <lineage>
        <taxon>unclassified sequences</taxon>
        <taxon>metagenomes</taxon>
        <taxon>ecological metagenomes</taxon>
    </lineage>
</organism>
<dbReference type="PANTHER" id="PTHR45339:SF3">
    <property type="entry name" value="HISTIDINE KINASE"/>
    <property type="match status" value="1"/>
</dbReference>
<evidence type="ECO:0000256" key="1">
    <source>
        <dbReference type="ARBA" id="ARBA00022553"/>
    </source>
</evidence>
<sequence>MALILLVEDNPQNMKLATLVLHSDGHIVLQATDAEHGIQLAGSARPALVLMDVNLPGLDGLEATRRLKADPATAMIPVYALTAHAMPGDAARMMAAGCDGYLSKPFHHQELRRLVKQALAGRTISPPPP</sequence>
<dbReference type="Pfam" id="PF00072">
    <property type="entry name" value="Response_reg"/>
    <property type="match status" value="1"/>
</dbReference>
<dbReference type="PROSITE" id="PS50110">
    <property type="entry name" value="RESPONSE_REGULATORY"/>
    <property type="match status" value="1"/>
</dbReference>
<gene>
    <name evidence="3" type="primary">divK_5</name>
    <name evidence="3" type="ORF">GALL_342450</name>
</gene>
<evidence type="ECO:0000259" key="2">
    <source>
        <dbReference type="PROSITE" id="PS50110"/>
    </source>
</evidence>
<dbReference type="InterPro" id="IPR011006">
    <property type="entry name" value="CheY-like_superfamily"/>
</dbReference>
<dbReference type="Gene3D" id="3.40.50.2300">
    <property type="match status" value="1"/>
</dbReference>
<dbReference type="GO" id="GO:0000160">
    <property type="term" value="P:phosphorelay signal transduction system"/>
    <property type="evidence" value="ECO:0007669"/>
    <property type="project" value="InterPro"/>
</dbReference>
<dbReference type="InterPro" id="IPR001789">
    <property type="entry name" value="Sig_transdc_resp-reg_receiver"/>
</dbReference>